<organism evidence="1 2">
    <name type="scientific">Leptospira weilii serovar Ranarum str. ICFT</name>
    <dbReference type="NCBI Taxonomy" id="1218598"/>
    <lineage>
        <taxon>Bacteria</taxon>
        <taxon>Pseudomonadati</taxon>
        <taxon>Spirochaetota</taxon>
        <taxon>Spirochaetia</taxon>
        <taxon>Leptospirales</taxon>
        <taxon>Leptospiraceae</taxon>
        <taxon>Leptospira</taxon>
    </lineage>
</organism>
<evidence type="ECO:0000313" key="2">
    <source>
        <dbReference type="Proteomes" id="UP000012313"/>
    </source>
</evidence>
<comment type="caution">
    <text evidence="1">The sequence shown here is derived from an EMBL/GenBank/DDBJ whole genome shotgun (WGS) entry which is preliminary data.</text>
</comment>
<evidence type="ECO:0008006" key="3">
    <source>
        <dbReference type="Google" id="ProtNLM"/>
    </source>
</evidence>
<evidence type="ECO:0000313" key="1">
    <source>
        <dbReference type="EMBL" id="EMY79238.1"/>
    </source>
</evidence>
<sequence>MFCNGTRRFLQGIFYFYLLSNSGKIFADTILLRDGKTIENVKTSLRADHVLVVDETGKTEKIDLTLIEKILVSEIKKSEVKEEKKVDTNIKKFYFSLNGSVWSSGVTEKPSFNRGYNLTDIFTMVVNIDPYLEKKYSVNVRTVSFNGEYRRSANFGFSLGLEQNSYFFPNRNISPWVGLLTNVNLNSTPEYQTLSAASVNSFLFNQLSGNFKNDKQGNGKFTLGTLSLLPSVKYYVPLSDSILWFVQGGFGFGKSYENGIYSKPLTQTVFFVGTGIQWESESYFFNVALQYRKTDLKGSVYSYHFNEPIFMIGGGFKL</sequence>
<name>N1WTP6_9LEPT</name>
<protein>
    <recommendedName>
        <fullName evidence="3">Outer membrane protein beta-barrel domain protein</fullName>
    </recommendedName>
</protein>
<dbReference type="Proteomes" id="UP000012313">
    <property type="component" value="Unassembled WGS sequence"/>
</dbReference>
<gene>
    <name evidence="1" type="ORF">LEP1GSC060_3607</name>
</gene>
<keyword evidence="2" id="KW-1185">Reference proteome</keyword>
<dbReference type="STRING" id="1218598.LEP1GSC060_3607"/>
<dbReference type="RefSeq" id="WP_002995784.1">
    <property type="nucleotide sequence ID" value="NZ_AOHC02000013.1"/>
</dbReference>
<dbReference type="AlphaFoldDB" id="N1WTP6"/>
<reference evidence="1" key="1">
    <citation type="submission" date="2013-03" db="EMBL/GenBank/DDBJ databases">
        <authorList>
            <person name="Harkins D.M."/>
            <person name="Durkin A.S."/>
            <person name="Brinkac L.M."/>
            <person name="Haft D.H."/>
            <person name="Selengut J.D."/>
            <person name="Sanka R."/>
            <person name="DePew J."/>
            <person name="Purushe J."/>
            <person name="Hartskeerl R.A."/>
            <person name="Ahmed A."/>
            <person name="van der Linden H."/>
            <person name="Goris M.G.A."/>
            <person name="Vinetz J.M."/>
            <person name="Sutton G.G."/>
            <person name="Nierman W.C."/>
            <person name="Fouts D.E."/>
        </authorList>
    </citation>
    <scope>NUCLEOTIDE SEQUENCE [LARGE SCALE GENOMIC DNA]</scope>
    <source>
        <strain evidence="1">ICFT</strain>
    </source>
</reference>
<accession>N1WTP6</accession>
<dbReference type="OrthoDB" id="344156at2"/>
<dbReference type="EMBL" id="AOHC02000013">
    <property type="protein sequence ID" value="EMY79238.1"/>
    <property type="molecule type" value="Genomic_DNA"/>
</dbReference>
<proteinExistence type="predicted"/>